<comment type="subunit">
    <text evidence="11">Monomer.</text>
</comment>
<keyword evidence="6 11" id="KW-0547">Nucleotide-binding</keyword>
<dbReference type="InterPro" id="IPR031322">
    <property type="entry name" value="Shikimate/glucono_kinase"/>
</dbReference>
<accession>A0A9W6H0Y5</accession>
<feature type="binding site" evidence="11">
    <location>
        <position position="122"/>
    </location>
    <ligand>
        <name>ATP</name>
        <dbReference type="ChEBI" id="CHEBI:30616"/>
    </ligand>
</feature>
<dbReference type="GO" id="GO:0009423">
    <property type="term" value="P:chorismate biosynthetic process"/>
    <property type="evidence" value="ECO:0007669"/>
    <property type="project" value="UniProtKB-UniRule"/>
</dbReference>
<keyword evidence="14" id="KW-1185">Reference proteome</keyword>
<dbReference type="PANTHER" id="PTHR21087">
    <property type="entry name" value="SHIKIMATE KINASE"/>
    <property type="match status" value="1"/>
</dbReference>
<feature type="binding site" evidence="11">
    <location>
        <begin position="20"/>
        <end position="25"/>
    </location>
    <ligand>
        <name>ATP</name>
        <dbReference type="ChEBI" id="CHEBI:30616"/>
    </ligand>
</feature>
<dbReference type="AlphaFoldDB" id="A0A9W6H0Y5"/>
<dbReference type="GO" id="GO:0008652">
    <property type="term" value="P:amino acid biosynthetic process"/>
    <property type="evidence" value="ECO:0007669"/>
    <property type="project" value="UniProtKB-KW"/>
</dbReference>
<evidence type="ECO:0000256" key="3">
    <source>
        <dbReference type="ARBA" id="ARBA00012154"/>
    </source>
</evidence>
<gene>
    <name evidence="11 13" type="primary">aroK</name>
    <name evidence="13" type="ORF">GCM10017576_01780</name>
</gene>
<proteinExistence type="inferred from homology"/>
<evidence type="ECO:0000256" key="2">
    <source>
        <dbReference type="ARBA" id="ARBA00006997"/>
    </source>
</evidence>
<dbReference type="GO" id="GO:0000287">
    <property type="term" value="F:magnesium ion binding"/>
    <property type="evidence" value="ECO:0007669"/>
    <property type="project" value="UniProtKB-UniRule"/>
</dbReference>
<comment type="pathway">
    <text evidence="1 11">Metabolic intermediate biosynthesis; chorismate biosynthesis; chorismate from D-erythrose 4-phosphate and phosphoenolpyruvate: step 5/7.</text>
</comment>
<comment type="caution">
    <text evidence="11">Lacks conserved residue(s) required for the propagation of feature annotation.</text>
</comment>
<keyword evidence="11" id="KW-0460">Magnesium</keyword>
<reference evidence="13" key="1">
    <citation type="journal article" date="2014" name="Int. J. Syst. Evol. Microbiol.">
        <title>Complete genome sequence of Corynebacterium casei LMG S-19264T (=DSM 44701T), isolated from a smear-ripened cheese.</title>
        <authorList>
            <consortium name="US DOE Joint Genome Institute (JGI-PGF)"/>
            <person name="Walter F."/>
            <person name="Albersmeier A."/>
            <person name="Kalinowski J."/>
            <person name="Ruckert C."/>
        </authorList>
    </citation>
    <scope>NUCLEOTIDE SEQUENCE</scope>
    <source>
        <strain evidence="13">VKM Ac-1020</strain>
    </source>
</reference>
<keyword evidence="9 11" id="KW-0057">Aromatic amino acid biosynthesis</keyword>
<dbReference type="Pfam" id="PF01202">
    <property type="entry name" value="SKI"/>
    <property type="match status" value="1"/>
</dbReference>
<dbReference type="SUPFAM" id="SSF52540">
    <property type="entry name" value="P-loop containing nucleoside triphosphate hydrolases"/>
    <property type="match status" value="1"/>
</dbReference>
<dbReference type="InterPro" id="IPR023000">
    <property type="entry name" value="Shikimate_kinase_CS"/>
</dbReference>
<dbReference type="Proteomes" id="UP001142462">
    <property type="component" value="Unassembled WGS sequence"/>
</dbReference>
<organism evidence="13 14">
    <name type="scientific">Microbacterium barkeri</name>
    <dbReference type="NCBI Taxonomy" id="33917"/>
    <lineage>
        <taxon>Bacteria</taxon>
        <taxon>Bacillati</taxon>
        <taxon>Actinomycetota</taxon>
        <taxon>Actinomycetes</taxon>
        <taxon>Micrococcales</taxon>
        <taxon>Microbacteriaceae</taxon>
        <taxon>Microbacterium</taxon>
    </lineage>
</organism>
<sequence>MTPSSDGHAAGAIVFVGPMGAGKSSLGKRVARALGLPFTDTDTAIVRAHGPIAELFAREGEARFREIEREAVRTALEGGGVVALGGGAVLSAETRERLRAHRVVLLTVDETAIAHRIRGQKRPLLNGDVDPVAEWARIRAEREPLYAEVADAVFDTSRGPTQRTVERIVAWLRGDEPADDETTARAARTEEES</sequence>
<evidence type="ECO:0000256" key="6">
    <source>
        <dbReference type="ARBA" id="ARBA00022741"/>
    </source>
</evidence>
<evidence type="ECO:0000256" key="5">
    <source>
        <dbReference type="ARBA" id="ARBA00022679"/>
    </source>
</evidence>
<feature type="region of interest" description="Disordered" evidence="12">
    <location>
        <begin position="174"/>
        <end position="193"/>
    </location>
</feature>
<evidence type="ECO:0000313" key="14">
    <source>
        <dbReference type="Proteomes" id="UP001142462"/>
    </source>
</evidence>
<evidence type="ECO:0000256" key="12">
    <source>
        <dbReference type="SAM" id="MobiDB-lite"/>
    </source>
</evidence>
<evidence type="ECO:0000256" key="1">
    <source>
        <dbReference type="ARBA" id="ARBA00004842"/>
    </source>
</evidence>
<evidence type="ECO:0000256" key="8">
    <source>
        <dbReference type="ARBA" id="ARBA00022840"/>
    </source>
</evidence>
<feature type="binding site" evidence="11">
    <location>
        <position position="65"/>
    </location>
    <ligand>
        <name>substrate</name>
    </ligand>
</feature>
<keyword evidence="7 11" id="KW-0418">Kinase</keyword>
<evidence type="ECO:0000256" key="9">
    <source>
        <dbReference type="ARBA" id="ARBA00023141"/>
    </source>
</evidence>
<protein>
    <recommendedName>
        <fullName evidence="3 11">Shikimate kinase</fullName>
        <shortName evidence="11">SK</shortName>
        <ecNumber evidence="3 11">2.7.1.71</ecNumber>
    </recommendedName>
</protein>
<dbReference type="GO" id="GO:0004765">
    <property type="term" value="F:shikimate kinase activity"/>
    <property type="evidence" value="ECO:0007669"/>
    <property type="project" value="UniProtKB-UniRule"/>
</dbReference>
<dbReference type="PROSITE" id="PS01128">
    <property type="entry name" value="SHIKIMATE_KINASE"/>
    <property type="match status" value="1"/>
</dbReference>
<evidence type="ECO:0000256" key="7">
    <source>
        <dbReference type="ARBA" id="ARBA00022777"/>
    </source>
</evidence>
<reference evidence="13" key="2">
    <citation type="submission" date="2023-01" db="EMBL/GenBank/DDBJ databases">
        <authorList>
            <person name="Sun Q."/>
            <person name="Evtushenko L."/>
        </authorList>
    </citation>
    <scope>NUCLEOTIDE SEQUENCE</scope>
    <source>
        <strain evidence="13">VKM Ac-1020</strain>
    </source>
</reference>
<comment type="similarity">
    <text evidence="2 11">Belongs to the shikimate kinase family.</text>
</comment>
<dbReference type="HAMAP" id="MF_00109">
    <property type="entry name" value="Shikimate_kinase"/>
    <property type="match status" value="1"/>
</dbReference>
<keyword evidence="5 11" id="KW-0808">Transferase</keyword>
<dbReference type="GO" id="GO:0005524">
    <property type="term" value="F:ATP binding"/>
    <property type="evidence" value="ECO:0007669"/>
    <property type="project" value="UniProtKB-UniRule"/>
</dbReference>
<comment type="caution">
    <text evidence="13">The sequence shown here is derived from an EMBL/GenBank/DDBJ whole genome shotgun (WGS) entry which is preliminary data.</text>
</comment>
<evidence type="ECO:0000256" key="11">
    <source>
        <dbReference type="HAMAP-Rule" id="MF_00109"/>
    </source>
</evidence>
<dbReference type="GO" id="GO:0009073">
    <property type="term" value="P:aromatic amino acid family biosynthetic process"/>
    <property type="evidence" value="ECO:0007669"/>
    <property type="project" value="UniProtKB-KW"/>
</dbReference>
<feature type="binding site" evidence="11">
    <location>
        <position position="24"/>
    </location>
    <ligand>
        <name>Mg(2+)</name>
        <dbReference type="ChEBI" id="CHEBI:18420"/>
    </ligand>
</feature>
<evidence type="ECO:0000313" key="13">
    <source>
        <dbReference type="EMBL" id="GLJ60049.1"/>
    </source>
</evidence>
<dbReference type="GO" id="GO:0005829">
    <property type="term" value="C:cytosol"/>
    <property type="evidence" value="ECO:0007669"/>
    <property type="project" value="TreeGrafter"/>
</dbReference>
<dbReference type="CDD" id="cd00464">
    <property type="entry name" value="SK"/>
    <property type="match status" value="1"/>
</dbReference>
<evidence type="ECO:0000256" key="4">
    <source>
        <dbReference type="ARBA" id="ARBA00022605"/>
    </source>
</evidence>
<evidence type="ECO:0000256" key="10">
    <source>
        <dbReference type="ARBA" id="ARBA00048567"/>
    </source>
</evidence>
<dbReference type="InterPro" id="IPR000623">
    <property type="entry name" value="Shikimate_kinase/TSH1"/>
</dbReference>
<dbReference type="RefSeq" id="WP_271171782.1">
    <property type="nucleotide sequence ID" value="NZ_BSEJ01000001.1"/>
</dbReference>
<keyword evidence="11" id="KW-0479">Metal-binding</keyword>
<dbReference type="PRINTS" id="PR01100">
    <property type="entry name" value="SHIKIMTKNASE"/>
</dbReference>
<dbReference type="EMBL" id="BSEJ01000001">
    <property type="protein sequence ID" value="GLJ60049.1"/>
    <property type="molecule type" value="Genomic_DNA"/>
</dbReference>
<comment type="subcellular location">
    <subcellularLocation>
        <location evidence="11">Cytoplasm</location>
    </subcellularLocation>
</comment>
<name>A0A9W6H0Y5_9MICO</name>
<keyword evidence="11" id="KW-0963">Cytoplasm</keyword>
<keyword evidence="4 11" id="KW-0028">Amino-acid biosynthesis</keyword>
<feature type="binding site" evidence="11">
    <location>
        <position position="142"/>
    </location>
    <ligand>
        <name>substrate</name>
    </ligand>
</feature>
<feature type="binding site" evidence="11">
    <location>
        <position position="42"/>
    </location>
    <ligand>
        <name>substrate</name>
    </ligand>
</feature>
<feature type="binding site" evidence="11">
    <location>
        <position position="86"/>
    </location>
    <ligand>
        <name>substrate</name>
    </ligand>
</feature>
<dbReference type="InterPro" id="IPR027417">
    <property type="entry name" value="P-loop_NTPase"/>
</dbReference>
<dbReference type="Gene3D" id="3.40.50.300">
    <property type="entry name" value="P-loop containing nucleotide triphosphate hydrolases"/>
    <property type="match status" value="1"/>
</dbReference>
<keyword evidence="8 11" id="KW-0067">ATP-binding</keyword>
<dbReference type="PANTHER" id="PTHR21087:SF16">
    <property type="entry name" value="SHIKIMATE KINASE 1, CHLOROPLASTIC"/>
    <property type="match status" value="1"/>
</dbReference>
<comment type="cofactor">
    <cofactor evidence="11">
        <name>Mg(2+)</name>
        <dbReference type="ChEBI" id="CHEBI:18420"/>
    </cofactor>
    <text evidence="11">Binds 1 Mg(2+) ion per subunit.</text>
</comment>
<dbReference type="EC" id="2.7.1.71" evidence="3 11"/>
<comment type="catalytic activity">
    <reaction evidence="10 11">
        <text>shikimate + ATP = 3-phosphoshikimate + ADP + H(+)</text>
        <dbReference type="Rhea" id="RHEA:13121"/>
        <dbReference type="ChEBI" id="CHEBI:15378"/>
        <dbReference type="ChEBI" id="CHEBI:30616"/>
        <dbReference type="ChEBI" id="CHEBI:36208"/>
        <dbReference type="ChEBI" id="CHEBI:145989"/>
        <dbReference type="ChEBI" id="CHEBI:456216"/>
        <dbReference type="EC" id="2.7.1.71"/>
    </reaction>
</comment>
<comment type="function">
    <text evidence="11">Catalyzes the specific phosphorylation of the 3-hydroxyl group of shikimic acid using ATP as a cosubstrate.</text>
</comment>